<dbReference type="Proteomes" id="UP001632038">
    <property type="component" value="Unassembled WGS sequence"/>
</dbReference>
<sequence>MDDLKVAGSSRIWTDICFCRDIIREGAIYKVNAKSNILIWNEPWVPTIPGFIPQSISTLTTPPPYLQSDMINFRSLSWKFDTLYSIFNAKTVTEIFKIQISSEDRHKTLVWSPSKSGLFSIKSAYLISNGNAHSGIIIRNEDGSITNAASYQHACLDSEAAECLAILDSCLMAQNLNISKAIFESENLNAITSICGASLNVYWPSSPLIDQIKRLWKGWPHWVFKFTPRSCNGVAHNLAKWASLCIFDGLVHVDSLPTNVFCDQGFPLVNFSN</sequence>
<name>A0ABD3CFV4_9LAMI</name>
<dbReference type="AlphaFoldDB" id="A0ABD3CFV4"/>
<dbReference type="PANTHER" id="PTHR47074">
    <property type="entry name" value="BNAC02G40300D PROTEIN"/>
    <property type="match status" value="1"/>
</dbReference>
<dbReference type="InterPro" id="IPR002156">
    <property type="entry name" value="RNaseH_domain"/>
</dbReference>
<feature type="domain" description="RNase H type-1" evidence="1">
    <location>
        <begin position="126"/>
        <end position="242"/>
    </location>
</feature>
<dbReference type="CDD" id="cd06222">
    <property type="entry name" value="RNase_H_like"/>
    <property type="match status" value="1"/>
</dbReference>
<evidence type="ECO:0000313" key="3">
    <source>
        <dbReference type="Proteomes" id="UP001632038"/>
    </source>
</evidence>
<gene>
    <name evidence="2" type="ORF">CASFOL_027792</name>
</gene>
<accession>A0ABD3CFV4</accession>
<dbReference type="SUPFAM" id="SSF53098">
    <property type="entry name" value="Ribonuclease H-like"/>
    <property type="match status" value="1"/>
</dbReference>
<evidence type="ECO:0000313" key="2">
    <source>
        <dbReference type="EMBL" id="KAL3628746.1"/>
    </source>
</evidence>
<dbReference type="Pfam" id="PF13456">
    <property type="entry name" value="RVT_3"/>
    <property type="match status" value="1"/>
</dbReference>
<reference evidence="3" key="1">
    <citation type="journal article" date="2024" name="IScience">
        <title>Strigolactones Initiate the Formation of Haustorium-like Structures in Castilleja.</title>
        <authorList>
            <person name="Buerger M."/>
            <person name="Peterson D."/>
            <person name="Chory J."/>
        </authorList>
    </citation>
    <scope>NUCLEOTIDE SEQUENCE [LARGE SCALE GENOMIC DNA]</scope>
</reference>
<dbReference type="InterPro" id="IPR044730">
    <property type="entry name" value="RNase_H-like_dom_plant"/>
</dbReference>
<dbReference type="InterPro" id="IPR036397">
    <property type="entry name" value="RNaseH_sf"/>
</dbReference>
<dbReference type="PANTHER" id="PTHR47074:SF11">
    <property type="entry name" value="REVERSE TRANSCRIPTASE-LIKE PROTEIN"/>
    <property type="match status" value="1"/>
</dbReference>
<keyword evidence="3" id="KW-1185">Reference proteome</keyword>
<comment type="caution">
    <text evidence="2">The sequence shown here is derived from an EMBL/GenBank/DDBJ whole genome shotgun (WGS) entry which is preliminary data.</text>
</comment>
<dbReference type="Gene3D" id="3.30.420.10">
    <property type="entry name" value="Ribonuclease H-like superfamily/Ribonuclease H"/>
    <property type="match status" value="1"/>
</dbReference>
<evidence type="ECO:0000259" key="1">
    <source>
        <dbReference type="Pfam" id="PF13456"/>
    </source>
</evidence>
<dbReference type="InterPro" id="IPR052929">
    <property type="entry name" value="RNase_H-like_EbsB-rel"/>
</dbReference>
<dbReference type="EMBL" id="JAVIJP010000036">
    <property type="protein sequence ID" value="KAL3628746.1"/>
    <property type="molecule type" value="Genomic_DNA"/>
</dbReference>
<proteinExistence type="predicted"/>
<organism evidence="2 3">
    <name type="scientific">Castilleja foliolosa</name>
    <dbReference type="NCBI Taxonomy" id="1961234"/>
    <lineage>
        <taxon>Eukaryota</taxon>
        <taxon>Viridiplantae</taxon>
        <taxon>Streptophyta</taxon>
        <taxon>Embryophyta</taxon>
        <taxon>Tracheophyta</taxon>
        <taxon>Spermatophyta</taxon>
        <taxon>Magnoliopsida</taxon>
        <taxon>eudicotyledons</taxon>
        <taxon>Gunneridae</taxon>
        <taxon>Pentapetalae</taxon>
        <taxon>asterids</taxon>
        <taxon>lamiids</taxon>
        <taxon>Lamiales</taxon>
        <taxon>Orobanchaceae</taxon>
        <taxon>Pedicularideae</taxon>
        <taxon>Castillejinae</taxon>
        <taxon>Castilleja</taxon>
    </lineage>
</organism>
<protein>
    <recommendedName>
        <fullName evidence="1">RNase H type-1 domain-containing protein</fullName>
    </recommendedName>
</protein>
<dbReference type="InterPro" id="IPR012337">
    <property type="entry name" value="RNaseH-like_sf"/>
</dbReference>